<gene>
    <name evidence="2" type="primary">CheB42a</name>
</gene>
<evidence type="ECO:0000313" key="1">
    <source>
        <dbReference type="Proteomes" id="UP001652628"/>
    </source>
</evidence>
<organism evidence="1 2">
    <name type="scientific">Drosophila suzukii</name>
    <name type="common">Spotted-wing drosophila fruit fly</name>
    <dbReference type="NCBI Taxonomy" id="28584"/>
    <lineage>
        <taxon>Eukaryota</taxon>
        <taxon>Metazoa</taxon>
        <taxon>Ecdysozoa</taxon>
        <taxon>Arthropoda</taxon>
        <taxon>Hexapoda</taxon>
        <taxon>Insecta</taxon>
        <taxon>Pterygota</taxon>
        <taxon>Neoptera</taxon>
        <taxon>Endopterygota</taxon>
        <taxon>Diptera</taxon>
        <taxon>Brachycera</taxon>
        <taxon>Muscomorpha</taxon>
        <taxon>Ephydroidea</taxon>
        <taxon>Drosophilidae</taxon>
        <taxon>Drosophila</taxon>
        <taxon>Sophophora</taxon>
    </lineage>
</organism>
<dbReference type="AlphaFoldDB" id="A0AB39ZPZ7"/>
<dbReference type="Proteomes" id="UP001652628">
    <property type="component" value="Chromosome 2R"/>
</dbReference>
<dbReference type="GeneID" id="108017970"/>
<accession>A0AB39ZPZ7</accession>
<dbReference type="RefSeq" id="XP_016940756.4">
    <property type="nucleotide sequence ID" value="XM_017085267.4"/>
</dbReference>
<dbReference type="InterPro" id="IPR006601">
    <property type="entry name" value="Uncharacterised_DM11_DROME"/>
</dbReference>
<sequence length="213" mass="24499">MGHTTLQPHTENLVKMRATLRILVLQVFICWAEAIEYQFVVDEDGIFAPCEDQHGNPSNIDGLLDMSTVKVTNAGNKISIEGEHAVVWKDVQPEDTIKLFGQVYRQEKGTWQKTMFSGSSNNFCHNMFENNQYWFKFWTQYIKNSDEIKNKCLNTLGAVLRYEQFELDLKGNLNAPNLEGRYKLVVQIEAFDKRNVKRPVSICTELRGTASKV</sequence>
<name>A0AB39ZPZ7_DROSZ</name>
<keyword evidence="1" id="KW-1185">Reference proteome</keyword>
<proteinExistence type="predicted"/>
<protein>
    <submittedName>
        <fullName evidence="2">Uncharacterized protein CheB42a</fullName>
    </submittedName>
</protein>
<dbReference type="SMART" id="SM00675">
    <property type="entry name" value="DM11"/>
    <property type="match status" value="1"/>
</dbReference>
<reference evidence="2" key="1">
    <citation type="submission" date="2025-08" db="UniProtKB">
        <authorList>
            <consortium name="RefSeq"/>
        </authorList>
    </citation>
    <scope>IDENTIFICATION</scope>
</reference>
<evidence type="ECO:0000313" key="2">
    <source>
        <dbReference type="RefSeq" id="XP_016940756.4"/>
    </source>
</evidence>